<dbReference type="Gene3D" id="1.20.900.10">
    <property type="entry name" value="Dbl homology (DH) domain"/>
    <property type="match status" value="1"/>
</dbReference>
<evidence type="ECO:0000259" key="3">
    <source>
        <dbReference type="PROSITE" id="PS50010"/>
    </source>
</evidence>
<dbReference type="Pfam" id="PF00621">
    <property type="entry name" value="RhoGEF"/>
    <property type="match status" value="1"/>
</dbReference>
<dbReference type="STRING" id="1754191.A0A1Y1VNM8"/>
<gene>
    <name evidence="4" type="ORF">BCR36DRAFT_394163</name>
</gene>
<dbReference type="PROSITE" id="PS50010">
    <property type="entry name" value="DH_2"/>
    <property type="match status" value="1"/>
</dbReference>
<protein>
    <submittedName>
        <fullName evidence="4">Dbl homology domain-containing protein</fullName>
    </submittedName>
</protein>
<dbReference type="SMART" id="SM00325">
    <property type="entry name" value="RhoGEF"/>
    <property type="match status" value="1"/>
</dbReference>
<dbReference type="SUPFAM" id="SSF48065">
    <property type="entry name" value="DBL homology domain (DH-domain)"/>
    <property type="match status" value="1"/>
</dbReference>
<evidence type="ECO:0000313" key="5">
    <source>
        <dbReference type="Proteomes" id="UP000193719"/>
    </source>
</evidence>
<proteinExistence type="predicted"/>
<evidence type="ECO:0000313" key="4">
    <source>
        <dbReference type="EMBL" id="ORX61017.1"/>
    </source>
</evidence>
<dbReference type="InterPro" id="IPR051480">
    <property type="entry name" value="Endocytic_GEF_Adapter"/>
</dbReference>
<sequence length="374" mass="43460">MIESKIFSQEDIEKIFVNIKQILELHKNMVKSLNDLWRKMDDVMELEEELVKIYTDNLPKISTEYCVYCSNRAIGDEYLLNLYNEDPKTKKFITECENNNKVALDKLTLKDLLIEPMHRITRYSILFKRLSGYINYPLHPINTFLSQIDEETKKVNTAVGEMDSKQKVIKLEKILEWNNKFNIFCDKRKLYNIQEFQLIDKNGHNNEVVAYTFTDFILIVKMRKNIPILCIPPITYECCNIIDCFETAESAKSRTDKKNWLENIGLLKLSFCLSLYMSKNQPAILLKDDTGSITISDSSFESVASTTKKKFFSSLFEKSSGRRFSSVGTHSRKLSTASLDIDGKQKNMFLGKRFSVNIKRNSSFLSANEYIMNS</sequence>
<dbReference type="InterPro" id="IPR035899">
    <property type="entry name" value="DBL_dom_sf"/>
</dbReference>
<accession>A0A1Y1VNM8</accession>
<reference evidence="4 5" key="1">
    <citation type="submission" date="2016-08" db="EMBL/GenBank/DDBJ databases">
        <title>Genomes of anaerobic fungi encode conserved fungal cellulosomes for biomass hydrolysis.</title>
        <authorList>
            <consortium name="DOE Joint Genome Institute"/>
            <person name="Haitjema C.H."/>
            <person name="Gilmore S.P."/>
            <person name="Henske J.K."/>
            <person name="Solomon K.V."/>
            <person name="De Groot R."/>
            <person name="Kuo A."/>
            <person name="Mondo S.J."/>
            <person name="Salamov A.A."/>
            <person name="Labutti K."/>
            <person name="Zhao Z."/>
            <person name="Chiniquy J."/>
            <person name="Barry K."/>
            <person name="Brewer H.M."/>
            <person name="Purvine S.O."/>
            <person name="Wright A.T."/>
            <person name="Boxma B."/>
            <person name="Van Alen T."/>
            <person name="Hackstein J.H."/>
            <person name="Baker S.E."/>
            <person name="Grigoriev I.V."/>
            <person name="O'Malley M.A."/>
        </authorList>
    </citation>
    <scope>NUCLEOTIDE SEQUENCE [LARGE SCALE GENOMIC DNA]</scope>
    <source>
        <strain evidence="5">finn</strain>
    </source>
</reference>
<dbReference type="AlphaFoldDB" id="A0A1Y1VNM8"/>
<organism evidence="4 5">
    <name type="scientific">Piromyces finnis</name>
    <dbReference type="NCBI Taxonomy" id="1754191"/>
    <lineage>
        <taxon>Eukaryota</taxon>
        <taxon>Fungi</taxon>
        <taxon>Fungi incertae sedis</taxon>
        <taxon>Chytridiomycota</taxon>
        <taxon>Chytridiomycota incertae sedis</taxon>
        <taxon>Neocallimastigomycetes</taxon>
        <taxon>Neocallimastigales</taxon>
        <taxon>Neocallimastigaceae</taxon>
        <taxon>Piromyces</taxon>
    </lineage>
</organism>
<feature type="domain" description="DH" evidence="3">
    <location>
        <begin position="1"/>
        <end position="158"/>
    </location>
</feature>
<keyword evidence="2" id="KW-0963">Cytoplasm</keyword>
<dbReference type="GO" id="GO:0035025">
    <property type="term" value="P:positive regulation of Rho protein signal transduction"/>
    <property type="evidence" value="ECO:0007669"/>
    <property type="project" value="TreeGrafter"/>
</dbReference>
<dbReference type="Proteomes" id="UP000193719">
    <property type="component" value="Unassembled WGS sequence"/>
</dbReference>
<keyword evidence="5" id="KW-1185">Reference proteome</keyword>
<dbReference type="GO" id="GO:0005085">
    <property type="term" value="F:guanyl-nucleotide exchange factor activity"/>
    <property type="evidence" value="ECO:0007669"/>
    <property type="project" value="InterPro"/>
</dbReference>
<evidence type="ECO:0000256" key="1">
    <source>
        <dbReference type="ARBA" id="ARBA00004496"/>
    </source>
</evidence>
<comment type="caution">
    <text evidence="4">The sequence shown here is derived from an EMBL/GenBank/DDBJ whole genome shotgun (WGS) entry which is preliminary data.</text>
</comment>
<comment type="subcellular location">
    <subcellularLocation>
        <location evidence="1">Cytoplasm</location>
    </subcellularLocation>
</comment>
<name>A0A1Y1VNM8_9FUNG</name>
<dbReference type="PANTHER" id="PTHR46006">
    <property type="entry name" value="RHO GUANINE NUCLEOTIDE EXCHANGE FACTOR AT 64C, ISOFORM A"/>
    <property type="match status" value="1"/>
</dbReference>
<dbReference type="OrthoDB" id="1716625at2759"/>
<dbReference type="PANTHER" id="PTHR46006:SF6">
    <property type="entry name" value="INTERSECTIN-2 ISOFORM X1"/>
    <property type="match status" value="1"/>
</dbReference>
<evidence type="ECO:0000256" key="2">
    <source>
        <dbReference type="ARBA" id="ARBA00022490"/>
    </source>
</evidence>
<dbReference type="GO" id="GO:0005737">
    <property type="term" value="C:cytoplasm"/>
    <property type="evidence" value="ECO:0007669"/>
    <property type="project" value="UniProtKB-SubCell"/>
</dbReference>
<reference evidence="4 5" key="2">
    <citation type="submission" date="2016-08" db="EMBL/GenBank/DDBJ databases">
        <title>Pervasive Adenine N6-methylation of Active Genes in Fungi.</title>
        <authorList>
            <consortium name="DOE Joint Genome Institute"/>
            <person name="Mondo S.J."/>
            <person name="Dannebaum R.O."/>
            <person name="Kuo R.C."/>
            <person name="Labutti K."/>
            <person name="Haridas S."/>
            <person name="Kuo A."/>
            <person name="Salamov A."/>
            <person name="Ahrendt S.R."/>
            <person name="Lipzen A."/>
            <person name="Sullivan W."/>
            <person name="Andreopoulos W.B."/>
            <person name="Clum A."/>
            <person name="Lindquist E."/>
            <person name="Daum C."/>
            <person name="Ramamoorthy G.K."/>
            <person name="Gryganskyi A."/>
            <person name="Culley D."/>
            <person name="Magnuson J.K."/>
            <person name="James T.Y."/>
            <person name="O'Malley M.A."/>
            <person name="Stajich J.E."/>
            <person name="Spatafora J.W."/>
            <person name="Visel A."/>
            <person name="Grigoriev I.V."/>
        </authorList>
    </citation>
    <scope>NUCLEOTIDE SEQUENCE [LARGE SCALE GENOMIC DNA]</scope>
    <source>
        <strain evidence="5">finn</strain>
    </source>
</reference>
<dbReference type="InterPro" id="IPR000219">
    <property type="entry name" value="DH_dom"/>
</dbReference>
<dbReference type="EMBL" id="MCFH01000001">
    <property type="protein sequence ID" value="ORX61017.1"/>
    <property type="molecule type" value="Genomic_DNA"/>
</dbReference>